<comment type="similarity">
    <text evidence="1">Belongs to the C/M/P thioester hydrolase family.</text>
</comment>
<dbReference type="Proteomes" id="UP000799302">
    <property type="component" value="Unassembled WGS sequence"/>
</dbReference>
<evidence type="ECO:0000256" key="1">
    <source>
        <dbReference type="ARBA" id="ARBA00006538"/>
    </source>
</evidence>
<evidence type="ECO:0000313" key="7">
    <source>
        <dbReference type="Proteomes" id="UP000799302"/>
    </source>
</evidence>
<evidence type="ECO:0000259" key="4">
    <source>
        <dbReference type="Pfam" id="PF13622"/>
    </source>
</evidence>
<organism evidence="6 7">
    <name type="scientific">Microthyrium microscopicum</name>
    <dbReference type="NCBI Taxonomy" id="703497"/>
    <lineage>
        <taxon>Eukaryota</taxon>
        <taxon>Fungi</taxon>
        <taxon>Dikarya</taxon>
        <taxon>Ascomycota</taxon>
        <taxon>Pezizomycotina</taxon>
        <taxon>Dothideomycetes</taxon>
        <taxon>Dothideomycetes incertae sedis</taxon>
        <taxon>Microthyriales</taxon>
        <taxon>Microthyriaceae</taxon>
        <taxon>Microthyrium</taxon>
    </lineage>
</organism>
<name>A0A6A6TX56_9PEZI</name>
<dbReference type="SUPFAM" id="SSF54637">
    <property type="entry name" value="Thioesterase/thiol ester dehydrase-isomerase"/>
    <property type="match status" value="2"/>
</dbReference>
<dbReference type="InterPro" id="IPR029069">
    <property type="entry name" value="HotDog_dom_sf"/>
</dbReference>
<evidence type="ECO:0000259" key="5">
    <source>
        <dbReference type="Pfam" id="PF20789"/>
    </source>
</evidence>
<dbReference type="GO" id="GO:0006637">
    <property type="term" value="P:acyl-CoA metabolic process"/>
    <property type="evidence" value="ECO:0007669"/>
    <property type="project" value="InterPro"/>
</dbReference>
<dbReference type="GO" id="GO:0005782">
    <property type="term" value="C:peroxisomal matrix"/>
    <property type="evidence" value="ECO:0007669"/>
    <property type="project" value="UniProtKB-SubCell"/>
</dbReference>
<dbReference type="CDD" id="cd03444">
    <property type="entry name" value="Thioesterase_II_repeat1"/>
    <property type="match status" value="1"/>
</dbReference>
<dbReference type="Pfam" id="PF20789">
    <property type="entry name" value="4HBT_3C"/>
    <property type="match status" value="1"/>
</dbReference>
<dbReference type="PANTHER" id="PTHR11066:SF34">
    <property type="entry name" value="ACYL-COENZYME A THIOESTERASE 8"/>
    <property type="match status" value="1"/>
</dbReference>
<dbReference type="AlphaFoldDB" id="A0A6A6TX56"/>
<dbReference type="GO" id="GO:0016853">
    <property type="term" value="F:isomerase activity"/>
    <property type="evidence" value="ECO:0007669"/>
    <property type="project" value="UniProtKB-KW"/>
</dbReference>
<keyword evidence="7" id="KW-1185">Reference proteome</keyword>
<dbReference type="Gene3D" id="2.40.160.210">
    <property type="entry name" value="Acyl-CoA thioesterase, double hotdog domain"/>
    <property type="match status" value="1"/>
</dbReference>
<evidence type="ECO:0000256" key="3">
    <source>
        <dbReference type="SAM" id="MobiDB-lite"/>
    </source>
</evidence>
<protein>
    <submittedName>
        <fullName evidence="6">Thioesterase/thiol ester dehydrase-isomerase</fullName>
    </submittedName>
</protein>
<proteinExistence type="inferred from homology"/>
<dbReference type="PANTHER" id="PTHR11066">
    <property type="entry name" value="ACYL-COA THIOESTERASE"/>
    <property type="match status" value="1"/>
</dbReference>
<reference evidence="6" key="1">
    <citation type="journal article" date="2020" name="Stud. Mycol.">
        <title>101 Dothideomycetes genomes: a test case for predicting lifestyles and emergence of pathogens.</title>
        <authorList>
            <person name="Haridas S."/>
            <person name="Albert R."/>
            <person name="Binder M."/>
            <person name="Bloem J."/>
            <person name="Labutti K."/>
            <person name="Salamov A."/>
            <person name="Andreopoulos B."/>
            <person name="Baker S."/>
            <person name="Barry K."/>
            <person name="Bills G."/>
            <person name="Bluhm B."/>
            <person name="Cannon C."/>
            <person name="Castanera R."/>
            <person name="Culley D."/>
            <person name="Daum C."/>
            <person name="Ezra D."/>
            <person name="Gonzalez J."/>
            <person name="Henrissat B."/>
            <person name="Kuo A."/>
            <person name="Liang C."/>
            <person name="Lipzen A."/>
            <person name="Lutzoni F."/>
            <person name="Magnuson J."/>
            <person name="Mondo S."/>
            <person name="Nolan M."/>
            <person name="Ohm R."/>
            <person name="Pangilinan J."/>
            <person name="Park H.-J."/>
            <person name="Ramirez L."/>
            <person name="Alfaro M."/>
            <person name="Sun H."/>
            <person name="Tritt A."/>
            <person name="Yoshinaga Y."/>
            <person name="Zwiers L.-H."/>
            <person name="Turgeon B."/>
            <person name="Goodwin S."/>
            <person name="Spatafora J."/>
            <person name="Crous P."/>
            <person name="Grigoriev I."/>
        </authorList>
    </citation>
    <scope>NUCLEOTIDE SEQUENCE</scope>
    <source>
        <strain evidence="6">CBS 115976</strain>
    </source>
</reference>
<dbReference type="CDD" id="cd03445">
    <property type="entry name" value="Thioesterase_II_repeat2"/>
    <property type="match status" value="1"/>
</dbReference>
<dbReference type="EMBL" id="MU004244">
    <property type="protein sequence ID" value="KAF2663921.1"/>
    <property type="molecule type" value="Genomic_DNA"/>
</dbReference>
<feature type="region of interest" description="Disordered" evidence="3">
    <location>
        <begin position="251"/>
        <end position="278"/>
    </location>
</feature>
<dbReference type="InterPro" id="IPR042171">
    <property type="entry name" value="Acyl-CoA_hotdog"/>
</dbReference>
<keyword evidence="6" id="KW-0413">Isomerase</keyword>
<keyword evidence="2" id="KW-0378">Hydrolase</keyword>
<dbReference type="OrthoDB" id="68328at2759"/>
<dbReference type="InterPro" id="IPR049450">
    <property type="entry name" value="ACOT8-like_C"/>
</dbReference>
<dbReference type="GO" id="GO:0047617">
    <property type="term" value="F:fatty acyl-CoA hydrolase activity"/>
    <property type="evidence" value="ECO:0007669"/>
    <property type="project" value="InterPro"/>
</dbReference>
<dbReference type="InterPro" id="IPR003703">
    <property type="entry name" value="Acyl_CoA_thio"/>
</dbReference>
<gene>
    <name evidence="6" type="ORF">BT63DRAFT_418805</name>
</gene>
<feature type="domain" description="Acyl-CoA thioesterase-like C-terminal" evidence="5">
    <location>
        <begin position="163"/>
        <end position="341"/>
    </location>
</feature>
<sequence length="352" mass="39510">MSFHHSTLVKPPPSDPNKAEIESILELTQLSPIDPDLFTNTRPLWQPPGARGLFGGCIIAQCLAAAYKTIPDTFSIHSMHCYFVLAGSGEIPVLYHVERIRSGRSFATRTVQARQGGNVIFTTTMSFVRENSGGKKLIEHAVDMPYVPGPDHEKVRDVIMKDEGNPIMSRSIDILNSHSPLPHVKKTRQWVKARGRISEEGGHQAHVAAVAYFSDHFFIGTISRVHNIWRIPVARLNHKAVKVDEDVRKDLRKDEDDATEAPKAPPRPRTPTSKKPKPVVSMMVSLDHTIYFHEPRRFRADEWLFTEMESPWAGDGRGLVIQKIFTQKGVLVATCVQEGVVRLKQDEPAPKL</sequence>
<feature type="domain" description="Acyl-CoA thioesterase-like N-terminal HotDog" evidence="4">
    <location>
        <begin position="43"/>
        <end position="127"/>
    </location>
</feature>
<dbReference type="InterPro" id="IPR049449">
    <property type="entry name" value="TesB_ACOT8-like_N"/>
</dbReference>
<evidence type="ECO:0000256" key="2">
    <source>
        <dbReference type="ARBA" id="ARBA00022801"/>
    </source>
</evidence>
<evidence type="ECO:0000313" key="6">
    <source>
        <dbReference type="EMBL" id="KAF2663921.1"/>
    </source>
</evidence>
<dbReference type="GO" id="GO:0009062">
    <property type="term" value="P:fatty acid catabolic process"/>
    <property type="evidence" value="ECO:0007669"/>
    <property type="project" value="TreeGrafter"/>
</dbReference>
<accession>A0A6A6TX56</accession>
<dbReference type="Pfam" id="PF13622">
    <property type="entry name" value="4HBT_3"/>
    <property type="match status" value="1"/>
</dbReference>